<protein>
    <submittedName>
        <fullName evidence="1">Putative ribonuclease H protein</fullName>
    </submittedName>
</protein>
<reference evidence="1 2" key="1">
    <citation type="journal article" date="2018" name="PLoS Genet.">
        <title>Population sequencing reveals clonal diversity and ancestral inbreeding in the grapevine cultivar Chardonnay.</title>
        <authorList>
            <person name="Roach M.J."/>
            <person name="Johnson D.L."/>
            <person name="Bohlmann J."/>
            <person name="van Vuuren H.J."/>
            <person name="Jones S.J."/>
            <person name="Pretorius I.S."/>
            <person name="Schmidt S.A."/>
            <person name="Borneman A.R."/>
        </authorList>
    </citation>
    <scope>NUCLEOTIDE SEQUENCE [LARGE SCALE GENOMIC DNA]</scope>
    <source>
        <strain evidence="2">cv. Chardonnay</strain>
        <tissue evidence="1">Leaf</tissue>
    </source>
</reference>
<dbReference type="PANTHER" id="PTHR33116">
    <property type="entry name" value="REVERSE TRANSCRIPTASE ZINC-BINDING DOMAIN-CONTAINING PROTEIN-RELATED-RELATED"/>
    <property type="match status" value="1"/>
</dbReference>
<name>A0A438IPQ9_VITVI</name>
<gene>
    <name evidence="1" type="primary">VvCHDp000001_796</name>
    <name evidence="1" type="ORF">CK203_032242</name>
</gene>
<dbReference type="AlphaFoldDB" id="A0A438IPQ9"/>
<accession>A0A438IPQ9</accession>
<sequence>MLEAPFSEEEVFGALSDLNGDKASGSDGFTMAFWQLLEFSEGGSHGKGRAEDLKDFRPISFVGIFIRKQILDASLIANEAIHSMQKSGGGGILCSQLFVQESEGGGVFAGGWELSDRGGAGVEITHLLFADDSLVFVSLPLIRVENVEELTLEFGCKAKEEAFLLEKEVYLQGRQNDLNQGALCPVCLSTVSLFHMPRSVSLRLERIQRDFLWGGGTLERKPHLVEWSIVCLDKRKGGLGVRNLALLNKALLCKWSWRFAMESEALWRQVICIKYGEEEVVGGPVLFSRRLNDWEVFDVERFLLRLQGRRVCSDVEDQVIWTKAKEGRFSVKSLQGVGTRKTKGFSCKSYLEFIGASEDVTCVWLRKSLLITSSCIVGWPEVYGAYFFPSLGFRGCSPLRLERVIGMVWALCGKGKEESVVFSSLMPFLDCLEGKKW</sequence>
<organism evidence="1 2">
    <name type="scientific">Vitis vinifera</name>
    <name type="common">Grape</name>
    <dbReference type="NCBI Taxonomy" id="29760"/>
    <lineage>
        <taxon>Eukaryota</taxon>
        <taxon>Viridiplantae</taxon>
        <taxon>Streptophyta</taxon>
        <taxon>Embryophyta</taxon>
        <taxon>Tracheophyta</taxon>
        <taxon>Spermatophyta</taxon>
        <taxon>Magnoliopsida</taxon>
        <taxon>eudicotyledons</taxon>
        <taxon>Gunneridae</taxon>
        <taxon>Pentapetalae</taxon>
        <taxon>rosids</taxon>
        <taxon>Vitales</taxon>
        <taxon>Vitaceae</taxon>
        <taxon>Viteae</taxon>
        <taxon>Vitis</taxon>
    </lineage>
</organism>
<evidence type="ECO:0000313" key="2">
    <source>
        <dbReference type="Proteomes" id="UP000288805"/>
    </source>
</evidence>
<dbReference type="PANTHER" id="PTHR33116:SF78">
    <property type="entry name" value="OS12G0587133 PROTEIN"/>
    <property type="match status" value="1"/>
</dbReference>
<evidence type="ECO:0000313" key="1">
    <source>
        <dbReference type="EMBL" id="RVW98661.1"/>
    </source>
</evidence>
<dbReference type="Proteomes" id="UP000288805">
    <property type="component" value="Unassembled WGS sequence"/>
</dbReference>
<proteinExistence type="predicted"/>
<comment type="caution">
    <text evidence="1">The sequence shown here is derived from an EMBL/GenBank/DDBJ whole genome shotgun (WGS) entry which is preliminary data.</text>
</comment>
<dbReference type="EMBL" id="QGNW01000092">
    <property type="protein sequence ID" value="RVW98661.1"/>
    <property type="molecule type" value="Genomic_DNA"/>
</dbReference>